<dbReference type="EMBL" id="JABAGA010000009">
    <property type="protein sequence ID" value="NMF10295.1"/>
    <property type="molecule type" value="Genomic_DNA"/>
</dbReference>
<dbReference type="PANTHER" id="PTHR48111">
    <property type="entry name" value="REGULATOR OF RPOS"/>
    <property type="match status" value="1"/>
</dbReference>
<dbReference type="PROSITE" id="PS50110">
    <property type="entry name" value="RESPONSE_REGULATORY"/>
    <property type="match status" value="1"/>
</dbReference>
<evidence type="ECO:0000313" key="7">
    <source>
        <dbReference type="EMBL" id="NMF10295.1"/>
    </source>
</evidence>
<evidence type="ECO:0000256" key="1">
    <source>
        <dbReference type="ARBA" id="ARBA00023125"/>
    </source>
</evidence>
<evidence type="ECO:0000256" key="2">
    <source>
        <dbReference type="PROSITE-ProRule" id="PRU00169"/>
    </source>
</evidence>
<protein>
    <submittedName>
        <fullName evidence="6 8">Response regulator</fullName>
    </submittedName>
</protein>
<dbReference type="InterPro" id="IPR039420">
    <property type="entry name" value="WalR-like"/>
</dbReference>
<evidence type="ECO:0000259" key="4">
    <source>
        <dbReference type="PROSITE" id="PS50110"/>
    </source>
</evidence>
<dbReference type="GO" id="GO:0032993">
    <property type="term" value="C:protein-DNA complex"/>
    <property type="evidence" value="ECO:0007669"/>
    <property type="project" value="TreeGrafter"/>
</dbReference>
<dbReference type="GO" id="GO:0000156">
    <property type="term" value="F:phosphorelay response regulator activity"/>
    <property type="evidence" value="ECO:0007669"/>
    <property type="project" value="TreeGrafter"/>
</dbReference>
<dbReference type="GO" id="GO:0000976">
    <property type="term" value="F:transcription cis-regulatory region binding"/>
    <property type="evidence" value="ECO:0007669"/>
    <property type="project" value="TreeGrafter"/>
</dbReference>
<keyword evidence="2" id="KW-0597">Phosphoprotein</keyword>
<dbReference type="Gene3D" id="3.40.50.2300">
    <property type="match status" value="1"/>
</dbReference>
<dbReference type="KEGG" id="cxe:FOB82_02275"/>
<dbReference type="Proteomes" id="UP000589552">
    <property type="component" value="Unassembled WGS sequence"/>
</dbReference>
<dbReference type="Proteomes" id="UP001558353">
    <property type="component" value="Unassembled WGS sequence"/>
</dbReference>
<dbReference type="Proteomes" id="UP000426857">
    <property type="component" value="Chromosome"/>
</dbReference>
<dbReference type="SMART" id="SM00448">
    <property type="entry name" value="REC"/>
    <property type="match status" value="1"/>
</dbReference>
<dbReference type="Gene3D" id="1.10.10.10">
    <property type="entry name" value="Winged helix-like DNA-binding domain superfamily/Winged helix DNA-binding domain"/>
    <property type="match status" value="1"/>
</dbReference>
<evidence type="ECO:0000313" key="6">
    <source>
        <dbReference type="EMBL" id="MEX3528655.1"/>
    </source>
</evidence>
<feature type="DNA-binding region" description="OmpR/PhoB-type" evidence="3">
    <location>
        <begin position="127"/>
        <end position="220"/>
    </location>
</feature>
<keyword evidence="11" id="KW-1185">Reference proteome</keyword>
<evidence type="ECO:0000256" key="3">
    <source>
        <dbReference type="PROSITE-ProRule" id="PRU01091"/>
    </source>
</evidence>
<dbReference type="AlphaFoldDB" id="A0A6B8TRU5"/>
<reference evidence="7 10" key="2">
    <citation type="submission" date="2020-04" db="EMBL/GenBank/DDBJ databases">
        <authorList>
            <person name="Hitch T.C.A."/>
            <person name="Wylensek D."/>
            <person name="Clavel T."/>
        </authorList>
    </citation>
    <scope>NUCLEOTIDE SEQUENCE [LARGE SCALE GENOMIC DNA]</scope>
    <source>
        <strain evidence="7 10">BL-383-APC-2I</strain>
    </source>
</reference>
<dbReference type="GO" id="GO:0005829">
    <property type="term" value="C:cytosol"/>
    <property type="evidence" value="ECO:0007669"/>
    <property type="project" value="TreeGrafter"/>
</dbReference>
<dbReference type="InterPro" id="IPR001789">
    <property type="entry name" value="Sig_transdc_resp-reg_receiver"/>
</dbReference>
<gene>
    <name evidence="8" type="ORF">FOB82_02275</name>
    <name evidence="7" type="ORF">HF852_11925</name>
    <name evidence="6" type="ORF">VVR64_06195</name>
</gene>
<dbReference type="RefSeq" id="WP_155867659.1">
    <property type="nucleotide sequence ID" value="NZ_CP046322.1"/>
</dbReference>
<evidence type="ECO:0000313" key="10">
    <source>
        <dbReference type="Proteomes" id="UP000589552"/>
    </source>
</evidence>
<organism evidence="8 9">
    <name type="scientific">Corynebacterium xerosis</name>
    <dbReference type="NCBI Taxonomy" id="1725"/>
    <lineage>
        <taxon>Bacteria</taxon>
        <taxon>Bacillati</taxon>
        <taxon>Actinomycetota</taxon>
        <taxon>Actinomycetes</taxon>
        <taxon>Mycobacteriales</taxon>
        <taxon>Corynebacteriaceae</taxon>
        <taxon>Corynebacterium</taxon>
    </lineage>
</organism>
<feature type="domain" description="OmpR/PhoB-type" evidence="5">
    <location>
        <begin position="127"/>
        <end position="220"/>
    </location>
</feature>
<evidence type="ECO:0000313" key="8">
    <source>
        <dbReference type="EMBL" id="QGS33943.1"/>
    </source>
</evidence>
<dbReference type="EMBL" id="CP046322">
    <property type="protein sequence ID" value="QGS33943.1"/>
    <property type="molecule type" value="Genomic_DNA"/>
</dbReference>
<evidence type="ECO:0000313" key="11">
    <source>
        <dbReference type="Proteomes" id="UP001558353"/>
    </source>
</evidence>
<reference evidence="6" key="4">
    <citation type="submission" date="2024-01" db="EMBL/GenBank/DDBJ databases">
        <authorList>
            <person name="De La Cruz K.F."/>
            <person name="Townsend E.C."/>
            <person name="Salamzade R."/>
            <person name="Kalan L.R."/>
        </authorList>
    </citation>
    <scope>NUCLEOTIDE SEQUENCE</scope>
    <source>
        <strain evidence="6">LK2569</strain>
    </source>
</reference>
<keyword evidence="1 3" id="KW-0238">DNA-binding</keyword>
<dbReference type="GO" id="GO:0006355">
    <property type="term" value="P:regulation of DNA-templated transcription"/>
    <property type="evidence" value="ECO:0007669"/>
    <property type="project" value="InterPro"/>
</dbReference>
<feature type="modified residue" description="4-aspartylphosphate" evidence="2">
    <location>
        <position position="52"/>
    </location>
</feature>
<proteinExistence type="predicted"/>
<dbReference type="Pfam" id="PF00486">
    <property type="entry name" value="Trans_reg_C"/>
    <property type="match status" value="1"/>
</dbReference>
<sequence>MSRILVAEDDRGIADFICRGLRDAGYATDVAEDGLTAYELARGGEYDLVVLDLGLPIIDGRVVLTRLRQSGVQVPVIVLTARDGVEDTVGSLEDGANDHMTKPFQFAELLARVRLRLSDDVASADPSGRLSHGDLQLDLRAHRVHVDGKWVDLSRREMGLLEVFLRHPGQILSRAQLLGRVWGLDFDPASNVVDVYVRALRRKIGAHRVETIRGSGYRLP</sequence>
<dbReference type="SMART" id="SM00862">
    <property type="entry name" value="Trans_reg_C"/>
    <property type="match status" value="1"/>
</dbReference>
<feature type="domain" description="Response regulatory" evidence="4">
    <location>
        <begin position="3"/>
        <end position="117"/>
    </location>
</feature>
<accession>A0A6B8TRU5</accession>
<evidence type="ECO:0000259" key="5">
    <source>
        <dbReference type="PROSITE" id="PS51755"/>
    </source>
</evidence>
<dbReference type="PANTHER" id="PTHR48111:SF38">
    <property type="entry name" value="TWO-COMPONENT RESPONSE REGULATOR"/>
    <property type="match status" value="1"/>
</dbReference>
<dbReference type="PROSITE" id="PS51755">
    <property type="entry name" value="OMPR_PHOB"/>
    <property type="match status" value="1"/>
</dbReference>
<reference evidence="8 9" key="1">
    <citation type="submission" date="2019-11" db="EMBL/GenBank/DDBJ databases">
        <title>FDA dAtabase for Regulatory Grade micrObial Sequences (FDA-ARGOS): Supporting development and validation of Infectious Disease Dx tests.</title>
        <authorList>
            <person name="Kerrigan L."/>
            <person name="Long C."/>
            <person name="Tallon L."/>
            <person name="Sadzewicz L."/>
            <person name="Vavikolanu K."/>
            <person name="Mehta A."/>
            <person name="Aluvathingal J."/>
            <person name="Nadendla S."/>
            <person name="Yan Y."/>
            <person name="Sichtig H."/>
        </authorList>
    </citation>
    <scope>NUCLEOTIDE SEQUENCE [LARGE SCALE GENOMIC DNA]</scope>
    <source>
        <strain evidence="8 9">FDAARGOS_674</strain>
    </source>
</reference>
<dbReference type="InterPro" id="IPR011006">
    <property type="entry name" value="CheY-like_superfamily"/>
</dbReference>
<dbReference type="InterPro" id="IPR036388">
    <property type="entry name" value="WH-like_DNA-bd_sf"/>
</dbReference>
<dbReference type="Pfam" id="PF00072">
    <property type="entry name" value="Response_reg"/>
    <property type="match status" value="1"/>
</dbReference>
<dbReference type="EMBL" id="JAYWMA010000005">
    <property type="protein sequence ID" value="MEX3528655.1"/>
    <property type="molecule type" value="Genomic_DNA"/>
</dbReference>
<evidence type="ECO:0000313" key="9">
    <source>
        <dbReference type="Proteomes" id="UP000426857"/>
    </source>
</evidence>
<dbReference type="CDD" id="cd00383">
    <property type="entry name" value="trans_reg_C"/>
    <property type="match status" value="1"/>
</dbReference>
<dbReference type="InterPro" id="IPR001867">
    <property type="entry name" value="OmpR/PhoB-type_DNA-bd"/>
</dbReference>
<dbReference type="SUPFAM" id="SSF52172">
    <property type="entry name" value="CheY-like"/>
    <property type="match status" value="1"/>
</dbReference>
<name>A0A6B8TRU5_9CORY</name>
<reference evidence="6 11" key="3">
    <citation type="journal article" date="2024" name="Fungal Genet. Biol.">
        <title>The porcine skin microbiome exhibits broad fungal antagonism.</title>
        <authorList>
            <person name="De La Cruz K.F."/>
            <person name="Townsend E.C."/>
            <person name="Alex Cheong J.Z."/>
            <person name="Salamzade R."/>
            <person name="Liu A."/>
            <person name="Sandstrom S."/>
            <person name="Davila E."/>
            <person name="Huang L."/>
            <person name="Xu K.H."/>
            <person name="Wu S.Y."/>
            <person name="Meudt J.J."/>
            <person name="Shanmuganayagam D."/>
            <person name="Gibson A.L.F."/>
            <person name="Kalan L.R."/>
        </authorList>
    </citation>
    <scope>NUCLEOTIDE SEQUENCE [LARGE SCALE GENOMIC DNA]</scope>
    <source>
        <strain evidence="6 11">LK2569</strain>
    </source>
</reference>